<feature type="compositionally biased region" description="Acidic residues" evidence="2">
    <location>
        <begin position="125"/>
        <end position="134"/>
    </location>
</feature>
<dbReference type="Proteomes" id="UP000092321">
    <property type="component" value="Unassembled WGS sequence"/>
</dbReference>
<dbReference type="OrthoDB" id="2305498at2759"/>
<feature type="region of interest" description="Disordered" evidence="2">
    <location>
        <begin position="120"/>
        <end position="146"/>
    </location>
</feature>
<evidence type="ECO:0000256" key="1">
    <source>
        <dbReference type="ARBA" id="ARBA00005303"/>
    </source>
</evidence>
<dbReference type="InterPro" id="IPR037883">
    <property type="entry name" value="Knr4/Smi1-like_sf"/>
</dbReference>
<accession>A0A1B7TBV6</accession>
<dbReference type="EMBL" id="LXPE01000021">
    <property type="protein sequence ID" value="OBA26210.1"/>
    <property type="molecule type" value="Genomic_DNA"/>
</dbReference>
<dbReference type="InterPro" id="IPR051873">
    <property type="entry name" value="KNR4/SMI1_regulator"/>
</dbReference>
<dbReference type="InterPro" id="IPR009203">
    <property type="entry name" value="Knr4/Smi1"/>
</dbReference>
<gene>
    <name evidence="4" type="ORF">HANVADRAFT_56583</name>
</gene>
<proteinExistence type="inferred from homology"/>
<dbReference type="Pfam" id="PF09346">
    <property type="entry name" value="SMI1_KNR4"/>
    <property type="match status" value="1"/>
</dbReference>
<feature type="compositionally biased region" description="Basic and acidic residues" evidence="2">
    <location>
        <begin position="566"/>
        <end position="590"/>
    </location>
</feature>
<dbReference type="SMART" id="SM00860">
    <property type="entry name" value="SMI1_KNR4"/>
    <property type="match status" value="1"/>
</dbReference>
<feature type="compositionally biased region" description="Basic and acidic residues" evidence="2">
    <location>
        <begin position="524"/>
        <end position="556"/>
    </location>
</feature>
<feature type="region of interest" description="Disordered" evidence="2">
    <location>
        <begin position="409"/>
        <end position="590"/>
    </location>
</feature>
<comment type="caution">
    <text evidence="4">The sequence shown here is derived from an EMBL/GenBank/DDBJ whole genome shotgun (WGS) entry which is preliminary data.</text>
</comment>
<feature type="compositionally biased region" description="Polar residues" evidence="2">
    <location>
        <begin position="417"/>
        <end position="431"/>
    </location>
</feature>
<dbReference type="GO" id="GO:0043332">
    <property type="term" value="C:mating projection tip"/>
    <property type="evidence" value="ECO:0007669"/>
    <property type="project" value="TreeGrafter"/>
</dbReference>
<dbReference type="AlphaFoldDB" id="A0A1B7TBV6"/>
<evidence type="ECO:0000313" key="5">
    <source>
        <dbReference type="Proteomes" id="UP000092321"/>
    </source>
</evidence>
<evidence type="ECO:0000256" key="2">
    <source>
        <dbReference type="SAM" id="MobiDB-lite"/>
    </source>
</evidence>
<dbReference type="PANTHER" id="PTHR47432:SF1">
    <property type="entry name" value="CELL WALL ASSEMBLY REGULATOR SMI1"/>
    <property type="match status" value="1"/>
</dbReference>
<evidence type="ECO:0000259" key="3">
    <source>
        <dbReference type="SMART" id="SM00860"/>
    </source>
</evidence>
<feature type="domain" description="Knr4/Smi1-like" evidence="3">
    <location>
        <begin position="188"/>
        <end position="381"/>
    </location>
</feature>
<comment type="similarity">
    <text evidence="1">Belongs to the KNR4/SMI1 family.</text>
</comment>
<feature type="compositionally biased region" description="Basic and acidic residues" evidence="2">
    <location>
        <begin position="478"/>
        <end position="513"/>
    </location>
</feature>
<keyword evidence="5" id="KW-1185">Reference proteome</keyword>
<reference evidence="5" key="1">
    <citation type="journal article" date="2016" name="Proc. Natl. Acad. Sci. U.S.A.">
        <title>Comparative genomics of biotechnologically important yeasts.</title>
        <authorList>
            <person name="Riley R."/>
            <person name="Haridas S."/>
            <person name="Wolfe K.H."/>
            <person name="Lopes M.R."/>
            <person name="Hittinger C.T."/>
            <person name="Goeker M."/>
            <person name="Salamov A.A."/>
            <person name="Wisecaver J.H."/>
            <person name="Long T.M."/>
            <person name="Calvey C.H."/>
            <person name="Aerts A.L."/>
            <person name="Barry K.W."/>
            <person name="Choi C."/>
            <person name="Clum A."/>
            <person name="Coughlan A.Y."/>
            <person name="Deshpande S."/>
            <person name="Douglass A.P."/>
            <person name="Hanson S.J."/>
            <person name="Klenk H.-P."/>
            <person name="LaButti K.M."/>
            <person name="Lapidus A."/>
            <person name="Lindquist E.A."/>
            <person name="Lipzen A.M."/>
            <person name="Meier-Kolthoff J.P."/>
            <person name="Ohm R.A."/>
            <person name="Otillar R.P."/>
            <person name="Pangilinan J.L."/>
            <person name="Peng Y."/>
            <person name="Rokas A."/>
            <person name="Rosa C.A."/>
            <person name="Scheuner C."/>
            <person name="Sibirny A.A."/>
            <person name="Slot J.C."/>
            <person name="Stielow J.B."/>
            <person name="Sun H."/>
            <person name="Kurtzman C.P."/>
            <person name="Blackwell M."/>
            <person name="Grigoriev I.V."/>
            <person name="Jeffries T.W."/>
        </authorList>
    </citation>
    <scope>NUCLEOTIDE SEQUENCE [LARGE SCALE GENOMIC DNA]</scope>
    <source>
        <strain evidence="5">NRRL Y-1626</strain>
    </source>
</reference>
<protein>
    <submittedName>
        <fullName evidence="4">Cell wall assembly and cell proliferation coordinating protein</fullName>
    </submittedName>
</protein>
<evidence type="ECO:0000313" key="4">
    <source>
        <dbReference type="EMBL" id="OBA26210.1"/>
    </source>
</evidence>
<dbReference type="PIRSF" id="PIRSF017023">
    <property type="entry name" value="KNR4"/>
    <property type="match status" value="1"/>
</dbReference>
<feature type="compositionally biased region" description="Acidic residues" evidence="2">
    <location>
        <begin position="514"/>
        <end position="523"/>
    </location>
</feature>
<feature type="compositionally biased region" description="Polar residues" evidence="2">
    <location>
        <begin position="66"/>
        <end position="76"/>
    </location>
</feature>
<dbReference type="SUPFAM" id="SSF160631">
    <property type="entry name" value="SMI1/KNR4-like"/>
    <property type="match status" value="1"/>
</dbReference>
<name>A0A1B7TBV6_9ASCO</name>
<organism evidence="4 5">
    <name type="scientific">Hanseniaspora valbyensis NRRL Y-1626</name>
    <dbReference type="NCBI Taxonomy" id="766949"/>
    <lineage>
        <taxon>Eukaryota</taxon>
        <taxon>Fungi</taxon>
        <taxon>Dikarya</taxon>
        <taxon>Ascomycota</taxon>
        <taxon>Saccharomycotina</taxon>
        <taxon>Saccharomycetes</taxon>
        <taxon>Saccharomycodales</taxon>
        <taxon>Saccharomycodaceae</taxon>
        <taxon>Hanseniaspora</taxon>
    </lineage>
</organism>
<dbReference type="GO" id="GO:0070880">
    <property type="term" value="P:fungal-type cell wall beta-glucan biosynthetic process"/>
    <property type="evidence" value="ECO:0007669"/>
    <property type="project" value="TreeGrafter"/>
</dbReference>
<sequence>MNSFTKKFKELLYAIRTDDHYSEYDPSEDDIADKFKLKEFNLTKKYNNSDSLGHISNSNGSSVTNFNQSGSAISTGNDELNLSDDENNYHHNPTSLYANNDLEYSSDNIHLSHLGDHRYRNSSNDIDEEDEDIDQHDSYNDMQPHSKGAVPYEDAIDDGSKEVIAAWDYIKNWCGEHSNDLYASLNDPCSSKDLKDVEKDLELFLPKPVKVSLRIHDGQELDGLSGVRGLLFGLSLMTLDEIVSMKDHWSKIYYNLYTLQRNLNKLPKQGSIPPNNIKLQYCNPKWVPMVTDNAGNHIAIDLDPGMKGTVGQVIIFGRDFDTKFVLAENWGQFLTGFVQDLKSNNWDLEEDEDNDFLKGDGELLFIDTVNNSRVYEDYLNVLKRRVWSNWKRQRDLEILAKNKPRFNTEKPVKSTVRAPQQPLNPAKNSARVNKEVERRVGSIRDFTKTNTDNLNDTLSKTPVSLVDNEKTLSLNDTTEAKSLQEEKEADLIEKAKEPVPVKEDIKNLETVEKEAEEEEEKEPVEEAKEEAKEPVEEVKKDEEKEPAVESKEAEEKEPVEETEEVVETKTTEPVEKVAESKSLDEKIEPETKDFKNIPSVVEDIKESDELEEIPL</sequence>
<feature type="compositionally biased region" description="Basic and acidic residues" evidence="2">
    <location>
        <begin position="432"/>
        <end position="447"/>
    </location>
</feature>
<feature type="region of interest" description="Disordered" evidence="2">
    <location>
        <begin position="66"/>
        <end position="96"/>
    </location>
</feature>
<dbReference type="PANTHER" id="PTHR47432">
    <property type="entry name" value="CELL WALL ASSEMBLY REGULATOR SMI1"/>
    <property type="match status" value="1"/>
</dbReference>
<feature type="compositionally biased region" description="Low complexity" evidence="2">
    <location>
        <begin position="448"/>
        <end position="461"/>
    </location>
</feature>
<dbReference type="InterPro" id="IPR018958">
    <property type="entry name" value="Knr4/Smi1-like_dom"/>
</dbReference>